<protein>
    <recommendedName>
        <fullName evidence="5">Dipeptide epimerase</fullName>
        <ecNumber evidence="5">5.1.1.-</ecNumber>
    </recommendedName>
</protein>
<evidence type="ECO:0000256" key="4">
    <source>
        <dbReference type="ARBA" id="ARBA00023235"/>
    </source>
</evidence>
<evidence type="ECO:0000256" key="1">
    <source>
        <dbReference type="ARBA" id="ARBA00008031"/>
    </source>
</evidence>
<sequence>MIIHSIETFSVAVPLTKPFKTALRTVTIAESIFVKITTEDGFDGWGEAPPTHVITGDSLGSIQFAIDQVIGPHLLGLDLHHSERVFQKLHRSMVGNSSAKAALDMAIHDLLGQLAGLPLVTLLGGYRDTLETDFTVSVNDAEEMAEDAARYVGKGFNVLKIKVGIDDIEKDVERIRAIRQKIGNEPKLRLDANQGWEAKEAVRAIGQMEDAGLDIELIEQPVKAYDIEGLQYVTMHTHTPIMADESIFTPKDAVRVLQLRAADLINIKLMKAGGIYQALKINALAESYGVECMTGSMIETKLGISAAAHFAASQPNVTRFDFDAPLMLAEDIVEGGITYEGRHIRFSKLPGLGLHSELMTKRFFRKG</sequence>
<dbReference type="InterPro" id="IPR013342">
    <property type="entry name" value="Mandelate_racemase_C"/>
</dbReference>
<dbReference type="SFLD" id="SFLDG00180">
    <property type="entry name" value="muconate_cycloisomerase"/>
    <property type="match status" value="2"/>
</dbReference>
<dbReference type="SFLD" id="SFLDF00009">
    <property type="entry name" value="o-succinylbenzoate_synthase"/>
    <property type="match status" value="1"/>
</dbReference>
<evidence type="ECO:0000256" key="2">
    <source>
        <dbReference type="ARBA" id="ARBA00022723"/>
    </source>
</evidence>
<dbReference type="Gene3D" id="3.20.20.120">
    <property type="entry name" value="Enolase-like C-terminal domain"/>
    <property type="match status" value="1"/>
</dbReference>
<dbReference type="SUPFAM" id="SSF51604">
    <property type="entry name" value="Enolase C-terminal domain-like"/>
    <property type="match status" value="1"/>
</dbReference>
<comment type="caution">
    <text evidence="7">The sequence shown here is derived from an EMBL/GenBank/DDBJ whole genome shotgun (WGS) entry which is preliminary data.</text>
</comment>
<dbReference type="PANTHER" id="PTHR48073">
    <property type="entry name" value="O-SUCCINYLBENZOATE SYNTHASE-RELATED"/>
    <property type="match status" value="1"/>
</dbReference>
<dbReference type="InterPro" id="IPR036849">
    <property type="entry name" value="Enolase-like_C_sf"/>
</dbReference>
<comment type="similarity">
    <text evidence="1 5">Belongs to the mandelate racemase/muconate lactonizing enzyme family.</text>
</comment>
<dbReference type="Pfam" id="PF13378">
    <property type="entry name" value="MR_MLE_C"/>
    <property type="match status" value="1"/>
</dbReference>
<dbReference type="InterPro" id="IPR013341">
    <property type="entry name" value="Mandelate_racemase_N_dom"/>
</dbReference>
<evidence type="ECO:0000259" key="6">
    <source>
        <dbReference type="SMART" id="SM00922"/>
    </source>
</evidence>
<dbReference type="SFLD" id="SFLDF00010">
    <property type="entry name" value="dipeptide_epimerase"/>
    <property type="match status" value="1"/>
</dbReference>
<dbReference type="Proteomes" id="UP001596170">
    <property type="component" value="Unassembled WGS sequence"/>
</dbReference>
<keyword evidence="3 5" id="KW-0460">Magnesium</keyword>
<keyword evidence="8" id="KW-1185">Reference proteome</keyword>
<evidence type="ECO:0000313" key="7">
    <source>
        <dbReference type="EMBL" id="MFC6040647.1"/>
    </source>
</evidence>
<evidence type="ECO:0000256" key="3">
    <source>
        <dbReference type="ARBA" id="ARBA00022842"/>
    </source>
</evidence>
<evidence type="ECO:0000256" key="5">
    <source>
        <dbReference type="RuleBase" id="RU366006"/>
    </source>
</evidence>
<name>A0ABW1LBQ6_9BACL</name>
<dbReference type="EC" id="5.1.1.-" evidence="5"/>
<feature type="domain" description="Mandelate racemase/muconate lactonizing enzyme C-terminal" evidence="6">
    <location>
        <begin position="141"/>
        <end position="240"/>
    </location>
</feature>
<comment type="cofactor">
    <cofactor evidence="5">
        <name>Mg(2+)</name>
        <dbReference type="ChEBI" id="CHEBI:18420"/>
    </cofactor>
    <text evidence="5">Binds 1 Mg(2+) ion per subunit.</text>
</comment>
<dbReference type="Gene3D" id="3.30.390.10">
    <property type="entry name" value="Enolase-like, N-terminal domain"/>
    <property type="match status" value="1"/>
</dbReference>
<reference evidence="8" key="1">
    <citation type="journal article" date="2019" name="Int. J. Syst. Evol. Microbiol.">
        <title>The Global Catalogue of Microorganisms (GCM) 10K type strain sequencing project: providing services to taxonomists for standard genome sequencing and annotation.</title>
        <authorList>
            <consortium name="The Broad Institute Genomics Platform"/>
            <consortium name="The Broad Institute Genome Sequencing Center for Infectious Disease"/>
            <person name="Wu L."/>
            <person name="Ma J."/>
        </authorList>
    </citation>
    <scope>NUCLEOTIDE SEQUENCE [LARGE SCALE GENOMIC DNA]</scope>
    <source>
        <strain evidence="8">CCUG 54527</strain>
    </source>
</reference>
<dbReference type="RefSeq" id="WP_377735180.1">
    <property type="nucleotide sequence ID" value="NZ_JBHSRI010000025.1"/>
</dbReference>
<keyword evidence="2 5" id="KW-0479">Metal-binding</keyword>
<dbReference type="InterPro" id="IPR034603">
    <property type="entry name" value="Dipeptide_epimerase"/>
</dbReference>
<dbReference type="CDD" id="cd03319">
    <property type="entry name" value="L-Ala-DL-Glu_epimerase"/>
    <property type="match status" value="1"/>
</dbReference>
<dbReference type="EMBL" id="JBHSRI010000025">
    <property type="protein sequence ID" value="MFC6040647.1"/>
    <property type="molecule type" value="Genomic_DNA"/>
</dbReference>
<dbReference type="Pfam" id="PF02746">
    <property type="entry name" value="MR_MLE_N"/>
    <property type="match status" value="1"/>
</dbReference>
<dbReference type="PANTHER" id="PTHR48073:SF2">
    <property type="entry name" value="O-SUCCINYLBENZOATE SYNTHASE"/>
    <property type="match status" value="1"/>
</dbReference>
<dbReference type="SUPFAM" id="SSF54826">
    <property type="entry name" value="Enolase N-terminal domain-like"/>
    <property type="match status" value="1"/>
</dbReference>
<dbReference type="SMART" id="SM00922">
    <property type="entry name" value="MR_MLE"/>
    <property type="match status" value="1"/>
</dbReference>
<proteinExistence type="inferred from homology"/>
<gene>
    <name evidence="7" type="ORF">ACFPYN_14560</name>
</gene>
<organism evidence="7 8">
    <name type="scientific">Paenisporosarcina macmurdoensis</name>
    <dbReference type="NCBI Taxonomy" id="212659"/>
    <lineage>
        <taxon>Bacteria</taxon>
        <taxon>Bacillati</taxon>
        <taxon>Bacillota</taxon>
        <taxon>Bacilli</taxon>
        <taxon>Bacillales</taxon>
        <taxon>Caryophanaceae</taxon>
        <taxon>Paenisporosarcina</taxon>
    </lineage>
</organism>
<dbReference type="SFLD" id="SFLDS00001">
    <property type="entry name" value="Enolase"/>
    <property type="match status" value="2"/>
</dbReference>
<accession>A0ABW1LBQ6</accession>
<evidence type="ECO:0000313" key="8">
    <source>
        <dbReference type="Proteomes" id="UP001596170"/>
    </source>
</evidence>
<keyword evidence="4 5" id="KW-0413">Isomerase</keyword>
<dbReference type="InterPro" id="IPR029017">
    <property type="entry name" value="Enolase-like_N"/>
</dbReference>
<dbReference type="InterPro" id="IPR029065">
    <property type="entry name" value="Enolase_C-like"/>
</dbReference>